<dbReference type="NCBIfam" id="NF001851">
    <property type="entry name" value="PRK00571.2-4"/>
    <property type="match status" value="1"/>
</dbReference>
<sequence>MAATFNFELVTPERLLFSGQVEQVVVPGAEGDFAVLAGHSPFISTIRPGILEVTSPEGRQQLLVKKGVAEADPDRLTILAQSAVSVEDLRGDRLANELKAAEAQLSEAKDDHARMTAEGLIDLLKRIQLKA</sequence>
<dbReference type="PANTHER" id="PTHR13822">
    <property type="entry name" value="ATP SYNTHASE DELTA/EPSILON CHAIN"/>
    <property type="match status" value="1"/>
</dbReference>
<comment type="similarity">
    <text evidence="3 10 11">Belongs to the ATPase epsilon chain family.</text>
</comment>
<keyword evidence="15" id="KW-1185">Reference proteome</keyword>
<dbReference type="PANTHER" id="PTHR13822:SF10">
    <property type="entry name" value="ATP SYNTHASE EPSILON CHAIN, CHLOROPLASTIC"/>
    <property type="match status" value="1"/>
</dbReference>
<dbReference type="PATRIC" id="fig|121290.4.peg.1178"/>
<dbReference type="InterPro" id="IPR036771">
    <property type="entry name" value="ATPsynth_dsu/esu_N"/>
</dbReference>
<name>A0A109BLL4_HYPSL</name>
<evidence type="ECO:0000256" key="1">
    <source>
        <dbReference type="ARBA" id="ARBA00003543"/>
    </source>
</evidence>
<dbReference type="GO" id="GO:0012505">
    <property type="term" value="C:endomembrane system"/>
    <property type="evidence" value="ECO:0007669"/>
    <property type="project" value="UniProtKB-SubCell"/>
</dbReference>
<keyword evidence="8 10" id="KW-0139">CF(1)</keyword>
<keyword evidence="7 10" id="KW-0472">Membrane</keyword>
<comment type="subcellular location">
    <subcellularLocation>
        <location evidence="10">Cell membrane</location>
        <topology evidence="10">Peripheral membrane protein</topology>
    </subcellularLocation>
    <subcellularLocation>
        <location evidence="2">Endomembrane system</location>
        <topology evidence="2">Peripheral membrane protein</topology>
    </subcellularLocation>
</comment>
<dbReference type="GO" id="GO:0046933">
    <property type="term" value="F:proton-transporting ATP synthase activity, rotational mechanism"/>
    <property type="evidence" value="ECO:0007669"/>
    <property type="project" value="UniProtKB-UniRule"/>
</dbReference>
<evidence type="ECO:0000313" key="15">
    <source>
        <dbReference type="Proteomes" id="UP000059074"/>
    </source>
</evidence>
<dbReference type="NCBIfam" id="TIGR01216">
    <property type="entry name" value="ATP_synt_epsi"/>
    <property type="match status" value="1"/>
</dbReference>
<dbReference type="HAMAP" id="MF_00530">
    <property type="entry name" value="ATP_synth_epsil_bac"/>
    <property type="match status" value="1"/>
</dbReference>
<dbReference type="RefSeq" id="WP_068459681.1">
    <property type="nucleotide sequence ID" value="NZ_LMTR01000027.1"/>
</dbReference>
<evidence type="ECO:0000259" key="13">
    <source>
        <dbReference type="Pfam" id="PF02823"/>
    </source>
</evidence>
<comment type="caution">
    <text evidence="14">The sequence shown here is derived from an EMBL/GenBank/DDBJ whole genome shotgun (WGS) entry which is preliminary data.</text>
</comment>
<keyword evidence="4 10" id="KW-0813">Transport</keyword>
<evidence type="ECO:0000256" key="10">
    <source>
        <dbReference type="HAMAP-Rule" id="MF_00530"/>
    </source>
</evidence>
<dbReference type="AlphaFoldDB" id="A0A109BLL4"/>
<keyword evidence="6 10" id="KW-0406">Ion transport</keyword>
<dbReference type="GO" id="GO:0016787">
    <property type="term" value="F:hydrolase activity"/>
    <property type="evidence" value="ECO:0007669"/>
    <property type="project" value="UniProtKB-KW"/>
</dbReference>
<dbReference type="STRING" id="121290.APY04_0705"/>
<dbReference type="GO" id="GO:0005524">
    <property type="term" value="F:ATP binding"/>
    <property type="evidence" value="ECO:0007669"/>
    <property type="project" value="UniProtKB-UniRule"/>
</dbReference>
<keyword evidence="9 10" id="KW-0066">ATP synthesis</keyword>
<gene>
    <name evidence="10" type="primary">atpC</name>
    <name evidence="14" type="ORF">APY04_0705</name>
</gene>
<feature type="domain" description="ATP synthase F1 complex delta/epsilon subunit N-terminal" evidence="13">
    <location>
        <begin position="5"/>
        <end position="83"/>
    </location>
</feature>
<comment type="function">
    <text evidence="1 10">Produces ATP from ADP in the presence of a proton gradient across the membrane.</text>
</comment>
<evidence type="ECO:0000256" key="3">
    <source>
        <dbReference type="ARBA" id="ARBA00005712"/>
    </source>
</evidence>
<accession>A0A109BLL4</accession>
<proteinExistence type="inferred from homology"/>
<dbReference type="GO" id="GO:0005886">
    <property type="term" value="C:plasma membrane"/>
    <property type="evidence" value="ECO:0007669"/>
    <property type="project" value="UniProtKB-SubCell"/>
</dbReference>
<evidence type="ECO:0000256" key="6">
    <source>
        <dbReference type="ARBA" id="ARBA00023065"/>
    </source>
</evidence>
<dbReference type="Proteomes" id="UP000059074">
    <property type="component" value="Unassembled WGS sequence"/>
</dbReference>
<feature type="coiled-coil region" evidence="12">
    <location>
        <begin position="91"/>
        <end position="118"/>
    </location>
</feature>
<dbReference type="OrthoDB" id="9799969at2"/>
<dbReference type="Gene3D" id="2.60.15.10">
    <property type="entry name" value="F0F1 ATP synthase delta/epsilon subunit, N-terminal"/>
    <property type="match status" value="1"/>
</dbReference>
<organism evidence="14 15">
    <name type="scientific">Hyphomicrobium sulfonivorans</name>
    <dbReference type="NCBI Taxonomy" id="121290"/>
    <lineage>
        <taxon>Bacteria</taxon>
        <taxon>Pseudomonadati</taxon>
        <taxon>Pseudomonadota</taxon>
        <taxon>Alphaproteobacteria</taxon>
        <taxon>Hyphomicrobiales</taxon>
        <taxon>Hyphomicrobiaceae</taxon>
        <taxon>Hyphomicrobium</taxon>
    </lineage>
</organism>
<evidence type="ECO:0000256" key="2">
    <source>
        <dbReference type="ARBA" id="ARBA00004184"/>
    </source>
</evidence>
<evidence type="ECO:0000256" key="7">
    <source>
        <dbReference type="ARBA" id="ARBA00023136"/>
    </source>
</evidence>
<evidence type="ECO:0000256" key="5">
    <source>
        <dbReference type="ARBA" id="ARBA00022781"/>
    </source>
</evidence>
<evidence type="ECO:0000313" key="14">
    <source>
        <dbReference type="EMBL" id="KWT71043.1"/>
    </source>
</evidence>
<evidence type="ECO:0000256" key="8">
    <source>
        <dbReference type="ARBA" id="ARBA00023196"/>
    </source>
</evidence>
<dbReference type="EMBL" id="LMTR01000027">
    <property type="protein sequence ID" value="KWT71043.1"/>
    <property type="molecule type" value="Genomic_DNA"/>
</dbReference>
<keyword evidence="10" id="KW-1003">Cell membrane</keyword>
<protein>
    <recommendedName>
        <fullName evidence="10">ATP synthase epsilon chain</fullName>
    </recommendedName>
    <alternativeName>
        <fullName evidence="10">ATP synthase F1 sector epsilon subunit</fullName>
    </alternativeName>
    <alternativeName>
        <fullName evidence="10">F-ATPase epsilon subunit</fullName>
    </alternativeName>
</protein>
<comment type="subunit">
    <text evidence="10 11">F-type ATPases have 2 components, CF(1) - the catalytic core - and CF(0) - the membrane proton channel. CF(1) has five subunits: alpha(3), beta(3), gamma(1), delta(1), epsilon(1). CF(0) has three main subunits: a, b and c.</text>
</comment>
<dbReference type="InterPro" id="IPR001469">
    <property type="entry name" value="ATP_synth_F1_dsu/esu"/>
</dbReference>
<dbReference type="SUPFAM" id="SSF51344">
    <property type="entry name" value="Epsilon subunit of F1F0-ATP synthase N-terminal domain"/>
    <property type="match status" value="1"/>
</dbReference>
<evidence type="ECO:0000256" key="9">
    <source>
        <dbReference type="ARBA" id="ARBA00023310"/>
    </source>
</evidence>
<evidence type="ECO:0000256" key="12">
    <source>
        <dbReference type="SAM" id="Coils"/>
    </source>
</evidence>
<evidence type="ECO:0000256" key="4">
    <source>
        <dbReference type="ARBA" id="ARBA00022448"/>
    </source>
</evidence>
<keyword evidence="5 10" id="KW-0375">Hydrogen ion transport</keyword>
<keyword evidence="14" id="KW-0378">Hydrolase</keyword>
<dbReference type="Pfam" id="PF02823">
    <property type="entry name" value="ATP-synt_DE_N"/>
    <property type="match status" value="1"/>
</dbReference>
<dbReference type="InterPro" id="IPR020546">
    <property type="entry name" value="ATP_synth_F1_dsu/esu_N"/>
</dbReference>
<reference evidence="14 15" key="1">
    <citation type="submission" date="2015-10" db="EMBL/GenBank/DDBJ databases">
        <title>Transcriptomic analysis of a linuron degrading triple-species bacterial consortium.</title>
        <authorList>
            <person name="Albers P."/>
        </authorList>
    </citation>
    <scope>NUCLEOTIDE SEQUENCE [LARGE SCALE GENOMIC DNA]</scope>
    <source>
        <strain evidence="14 15">WDL6</strain>
    </source>
</reference>
<dbReference type="GO" id="GO:0045259">
    <property type="term" value="C:proton-transporting ATP synthase complex"/>
    <property type="evidence" value="ECO:0007669"/>
    <property type="project" value="UniProtKB-KW"/>
</dbReference>
<dbReference type="CDD" id="cd12152">
    <property type="entry name" value="F1-ATPase_delta"/>
    <property type="match status" value="1"/>
</dbReference>
<keyword evidence="12" id="KW-0175">Coiled coil</keyword>
<evidence type="ECO:0000256" key="11">
    <source>
        <dbReference type="RuleBase" id="RU003656"/>
    </source>
</evidence>